<keyword evidence="4" id="KW-1185">Reference proteome</keyword>
<keyword evidence="3" id="KW-0012">Acyltransferase</keyword>
<dbReference type="Proteomes" id="UP000611708">
    <property type="component" value="Unassembled WGS sequence"/>
</dbReference>
<dbReference type="EMBL" id="JADQDN010000002">
    <property type="protein sequence ID" value="MBF9195354.1"/>
    <property type="molecule type" value="Genomic_DNA"/>
</dbReference>
<feature type="transmembrane region" description="Helical" evidence="1">
    <location>
        <begin position="156"/>
        <end position="175"/>
    </location>
</feature>
<evidence type="ECO:0000313" key="3">
    <source>
        <dbReference type="EMBL" id="MBF9195354.1"/>
    </source>
</evidence>
<keyword evidence="3" id="KW-0808">Transferase</keyword>
<evidence type="ECO:0000313" key="4">
    <source>
        <dbReference type="Proteomes" id="UP000611708"/>
    </source>
</evidence>
<feature type="domain" description="Acyltransferase 3" evidence="2">
    <location>
        <begin position="12"/>
        <end position="326"/>
    </location>
</feature>
<dbReference type="InterPro" id="IPR052734">
    <property type="entry name" value="Nod_factor_acetyltransferase"/>
</dbReference>
<accession>A0ABS0HPN2</accession>
<reference evidence="3 4" key="1">
    <citation type="submission" date="2020-11" db="EMBL/GenBank/DDBJ databases">
        <authorList>
            <person name="Kim M.K."/>
        </authorList>
    </citation>
    <scope>NUCLEOTIDE SEQUENCE [LARGE SCALE GENOMIC DNA]</scope>
    <source>
        <strain evidence="3 4">BT290</strain>
    </source>
</reference>
<keyword evidence="1" id="KW-0472">Membrane</keyword>
<feature type="transmembrane region" description="Helical" evidence="1">
    <location>
        <begin position="181"/>
        <end position="201"/>
    </location>
</feature>
<comment type="caution">
    <text evidence="3">The sequence shown here is derived from an EMBL/GenBank/DDBJ whole genome shotgun (WGS) entry which is preliminary data.</text>
</comment>
<evidence type="ECO:0000259" key="2">
    <source>
        <dbReference type="Pfam" id="PF01757"/>
    </source>
</evidence>
<dbReference type="Pfam" id="PF01757">
    <property type="entry name" value="Acyl_transf_3"/>
    <property type="match status" value="1"/>
</dbReference>
<feature type="transmembrane region" description="Helical" evidence="1">
    <location>
        <begin position="237"/>
        <end position="259"/>
    </location>
</feature>
<feature type="transmembrane region" description="Helical" evidence="1">
    <location>
        <begin position="80"/>
        <end position="98"/>
    </location>
</feature>
<evidence type="ECO:0000256" key="1">
    <source>
        <dbReference type="SAM" id="Phobius"/>
    </source>
</evidence>
<organism evidence="3 4">
    <name type="scientific">Microvirga terrestris</name>
    <dbReference type="NCBI Taxonomy" id="2791024"/>
    <lineage>
        <taxon>Bacteria</taxon>
        <taxon>Pseudomonadati</taxon>
        <taxon>Pseudomonadota</taxon>
        <taxon>Alphaproteobacteria</taxon>
        <taxon>Hyphomicrobiales</taxon>
        <taxon>Methylobacteriaceae</taxon>
        <taxon>Microvirga</taxon>
    </lineage>
</organism>
<protein>
    <submittedName>
        <fullName evidence="3">Acyltransferase family protein</fullName>
    </submittedName>
</protein>
<feature type="transmembrane region" description="Helical" evidence="1">
    <location>
        <begin position="133"/>
        <end position="151"/>
    </location>
</feature>
<dbReference type="RefSeq" id="WP_196262747.1">
    <property type="nucleotide sequence ID" value="NZ_JADQDN010000002.1"/>
</dbReference>
<dbReference type="GO" id="GO:0016746">
    <property type="term" value="F:acyltransferase activity"/>
    <property type="evidence" value="ECO:0007669"/>
    <property type="project" value="UniProtKB-KW"/>
</dbReference>
<feature type="transmembrane region" description="Helical" evidence="1">
    <location>
        <begin position="213"/>
        <end position="231"/>
    </location>
</feature>
<dbReference type="PANTHER" id="PTHR37312">
    <property type="entry name" value="MEMBRANE-BOUND ACYLTRANSFERASE YKRP-RELATED"/>
    <property type="match status" value="1"/>
</dbReference>
<keyword evidence="1" id="KW-0812">Transmembrane</keyword>
<keyword evidence="1" id="KW-1133">Transmembrane helix</keyword>
<sequence length="370" mass="41867">MDRAIPLSSARNNAIDILKGIGIIFVVMGHMDPAPIGYSIVAYIYSFHMPLFFWATGYLSYGRDDRSFVSYFSRKFKSIYVPYIVFFIISTAFGHLFVRHVIGQYVIPFEAIATAKALLYSSDWLNQVPTFNFALWFLPLMFVSILMYFFIPKANIYLFSAIILAMSLAVIPFQSKLPVRPVLHINVLPMALVFMGLGHIYRHLETRVRIPNPFYTTLVVGSLCVGIWYSYSYGGHIAGIGSYLYIPAALVSIIFYYRLAIDLVSSKALSFLGKNSLIIFGIHGLVAYTYQFSPVPKYFSAAQGLFAFNLNLLYNLLVSVALCIVLVWLKRRLTDVRRTLANGFGNAFRLREPVVHPSAVPTDERRSQLS</sequence>
<gene>
    <name evidence="3" type="ORF">I2H36_04845</name>
</gene>
<feature type="transmembrane region" description="Helical" evidence="1">
    <location>
        <begin position="271"/>
        <end position="292"/>
    </location>
</feature>
<name>A0ABS0HPN2_9HYPH</name>
<dbReference type="InterPro" id="IPR002656">
    <property type="entry name" value="Acyl_transf_3_dom"/>
</dbReference>
<proteinExistence type="predicted"/>
<feature type="transmembrane region" description="Helical" evidence="1">
    <location>
        <begin position="312"/>
        <end position="329"/>
    </location>
</feature>
<feature type="transmembrane region" description="Helical" evidence="1">
    <location>
        <begin position="36"/>
        <end position="59"/>
    </location>
</feature>
<feature type="transmembrane region" description="Helical" evidence="1">
    <location>
        <begin position="12"/>
        <end position="30"/>
    </location>
</feature>
<dbReference type="PANTHER" id="PTHR37312:SF1">
    <property type="entry name" value="MEMBRANE-BOUND ACYLTRANSFERASE YKRP-RELATED"/>
    <property type="match status" value="1"/>
</dbReference>